<gene>
    <name evidence="3" type="ORF">EV699_11446</name>
</gene>
<dbReference type="EMBL" id="SLWY01000014">
    <property type="protein sequence ID" value="TCO80402.1"/>
    <property type="molecule type" value="Genomic_DNA"/>
</dbReference>
<evidence type="ECO:0000256" key="1">
    <source>
        <dbReference type="SAM" id="MobiDB-lite"/>
    </source>
</evidence>
<dbReference type="Proteomes" id="UP000295765">
    <property type="component" value="Unassembled WGS sequence"/>
</dbReference>
<dbReference type="AlphaFoldDB" id="A0A4R2L3V0"/>
<accession>A0A4R2L3V0</accession>
<dbReference type="InterPro" id="IPR003646">
    <property type="entry name" value="SH3-like_bac-type"/>
</dbReference>
<comment type="caution">
    <text evidence="3">The sequence shown here is derived from an EMBL/GenBank/DDBJ whole genome shotgun (WGS) entry which is preliminary data.</text>
</comment>
<sequence>MSQLAARSKAPARAAEPAKGPKAPPTPAEEAPTPSLWADFALGAWGARTGGGAADDPTRYRRPAAFAAPLVLRSAIPGAAPAAAAGASPWSLLARSPVSHRAGVARLHTDVAAARAAEGLGAHAFTIGRDIYFGRGRFAPATPWGVRLLRHELAHVAQVGRDVAVDPQRGLPVADPGHPAEREAEHIAGGAAHAPLHAALPMVFRVPATPRPVARLTRDQLFGNAAVVPPLPGTDLASFQDYTEQTQADWFAEPTLSPVERTFLWDMLLKLQTGSHIRLGIGDVKLADLQGVAAGDWPGLEAFCRGTDPGQLTVRLFPPLPALADRIAQGKTLLALEAIIPADQLNVTVSQLQLRLLTANPALMPLLADYWSRFQPFLERTFEPAPGAMGIEFQAVLTFLITIRPTGLAPLLPLQGASAATRWVRNLHRFPLPMLNRLVANLADTSGARDFLLILHTGHDAVGAFQDAASLFSDLVLNTGAVTLPFIGVVGPDNLVLMIEGATTLADMTVRIPTITATWGKLDGAGNRHINQVLIAGHGSGHSVSLAGTSAPTVSGGHVHYLEESLDTVGNLTDTRALLDALMHHLDPATARLLYAGCLVGSRTVPAGTPAAGIPAALAADQSLGAFTEARATAASIPLTPGVTVQAARASVGLGALTALKDASGRLHPTYPSDPSAYGGAAAYAQGGLEPEGVLRAAVEVAATVNTVTAETMLRTRLALPARPTHWYDIITRLMVGIVLPPVHVPPTGVDLHLLNEAANTAEIPFLVHWAQFGWINAARYVTHLNPQPFAGTVYAGLAGTVPYTGMARADDKRMRIIVDQGQFLHTGAAATLLAGILATGLNSESFKNFLDVTPTVLGGREAALLPLVGAPTTAQIRLGLAWFARDSTNAHVRAFLSAQVVTAVGAAPAFNAATAAEIAASRLDPRTLLTRLGFSLTPAGAAPVGGGPPPPLANARVPGSPQNTVFVTPAPRVATVIPTFLNVRSGPSMSFVPMTVLLGGVSVNVAGTTGSWSAIDFNGRLGFVFTSQLTP</sequence>
<dbReference type="OrthoDB" id="292792at2"/>
<keyword evidence="4" id="KW-1185">Reference proteome</keyword>
<evidence type="ECO:0000259" key="2">
    <source>
        <dbReference type="PROSITE" id="PS51781"/>
    </source>
</evidence>
<dbReference type="Gene3D" id="2.30.30.40">
    <property type="entry name" value="SH3 Domains"/>
    <property type="match status" value="1"/>
</dbReference>
<feature type="domain" description="SH3b" evidence="2">
    <location>
        <begin position="972"/>
        <end position="1032"/>
    </location>
</feature>
<feature type="compositionally biased region" description="Low complexity" evidence="1">
    <location>
        <begin position="1"/>
        <end position="21"/>
    </location>
</feature>
<proteinExistence type="predicted"/>
<organism evidence="3 4">
    <name type="scientific">Plasticicumulans lactativorans</name>
    <dbReference type="NCBI Taxonomy" id="1133106"/>
    <lineage>
        <taxon>Bacteria</taxon>
        <taxon>Pseudomonadati</taxon>
        <taxon>Pseudomonadota</taxon>
        <taxon>Gammaproteobacteria</taxon>
        <taxon>Candidatus Competibacteraceae</taxon>
        <taxon>Plasticicumulans</taxon>
    </lineage>
</organism>
<feature type="region of interest" description="Disordered" evidence="1">
    <location>
        <begin position="1"/>
        <end position="34"/>
    </location>
</feature>
<evidence type="ECO:0000313" key="4">
    <source>
        <dbReference type="Proteomes" id="UP000295765"/>
    </source>
</evidence>
<name>A0A4R2L3V0_9GAMM</name>
<protein>
    <submittedName>
        <fullName evidence="3">Uncharacterized protein DUF4157</fullName>
    </submittedName>
</protein>
<evidence type="ECO:0000313" key="3">
    <source>
        <dbReference type="EMBL" id="TCO80402.1"/>
    </source>
</evidence>
<reference evidence="3 4" key="1">
    <citation type="submission" date="2019-03" db="EMBL/GenBank/DDBJ databases">
        <title>Genomic Encyclopedia of Type Strains, Phase IV (KMG-IV): sequencing the most valuable type-strain genomes for metagenomic binning, comparative biology and taxonomic classification.</title>
        <authorList>
            <person name="Goeker M."/>
        </authorList>
    </citation>
    <scope>NUCLEOTIDE SEQUENCE [LARGE SCALE GENOMIC DNA]</scope>
    <source>
        <strain evidence="3 4">DSM 25287</strain>
    </source>
</reference>
<dbReference type="InterPro" id="IPR025295">
    <property type="entry name" value="eCIS_core_dom"/>
</dbReference>
<dbReference type="RefSeq" id="WP_132543476.1">
    <property type="nucleotide sequence ID" value="NZ_SLWY01000014.1"/>
</dbReference>
<dbReference type="Pfam" id="PF13699">
    <property type="entry name" value="eCIS_core"/>
    <property type="match status" value="1"/>
</dbReference>
<dbReference type="Pfam" id="PF08239">
    <property type="entry name" value="SH3_3"/>
    <property type="match status" value="1"/>
</dbReference>
<dbReference type="PROSITE" id="PS51781">
    <property type="entry name" value="SH3B"/>
    <property type="match status" value="1"/>
</dbReference>
<dbReference type="SMART" id="SM00287">
    <property type="entry name" value="SH3b"/>
    <property type="match status" value="1"/>
</dbReference>